<dbReference type="EMBL" id="LS483452">
    <property type="protein sequence ID" value="SQH75355.1"/>
    <property type="molecule type" value="Genomic_DNA"/>
</dbReference>
<name>A0A330LZP7_9GAMM</name>
<organism evidence="1 2">
    <name type="scientific">Shewanella benthica</name>
    <dbReference type="NCBI Taxonomy" id="43661"/>
    <lineage>
        <taxon>Bacteria</taxon>
        <taxon>Pseudomonadati</taxon>
        <taxon>Pseudomonadota</taxon>
        <taxon>Gammaproteobacteria</taxon>
        <taxon>Alteromonadales</taxon>
        <taxon>Shewanellaceae</taxon>
        <taxon>Shewanella</taxon>
    </lineage>
</organism>
<gene>
    <name evidence="1" type="ORF">SHEWBE_1389</name>
</gene>
<evidence type="ECO:0000313" key="2">
    <source>
        <dbReference type="Proteomes" id="UP000250123"/>
    </source>
</evidence>
<protein>
    <submittedName>
        <fullName evidence="1">Uncharacterized protein</fullName>
    </submittedName>
</protein>
<dbReference type="Proteomes" id="UP000250123">
    <property type="component" value="Chromosome SHEWBE"/>
</dbReference>
<dbReference type="AlphaFoldDB" id="A0A330LZP7"/>
<reference evidence="2" key="1">
    <citation type="submission" date="2018-06" db="EMBL/GenBank/DDBJ databases">
        <authorList>
            <person name="Cea G.-C."/>
            <person name="William W."/>
        </authorList>
    </citation>
    <scope>NUCLEOTIDE SEQUENCE [LARGE SCALE GENOMIC DNA]</scope>
    <source>
        <strain evidence="2">DB21MT-2</strain>
    </source>
</reference>
<accession>A0A330LZP7</accession>
<evidence type="ECO:0000313" key="1">
    <source>
        <dbReference type="EMBL" id="SQH75355.1"/>
    </source>
</evidence>
<sequence length="56" mass="5979">MCQLAISLLEKCDGLLDMLCNGQGRVAAMSHLTHVNGQGVYVSANVSDTYNAHLSK</sequence>
<dbReference type="KEGG" id="sbk:SHEWBE_1389"/>
<proteinExistence type="predicted"/>